<dbReference type="Proteomes" id="UP001596403">
    <property type="component" value="Unassembled WGS sequence"/>
</dbReference>
<feature type="coiled-coil region" evidence="1">
    <location>
        <begin position="97"/>
        <end position="124"/>
    </location>
</feature>
<dbReference type="EMBL" id="JBHSWA010000001">
    <property type="protein sequence ID" value="MFC6642221.1"/>
    <property type="molecule type" value="Genomic_DNA"/>
</dbReference>
<comment type="caution">
    <text evidence="2">The sequence shown here is derived from an EMBL/GenBank/DDBJ whole genome shotgun (WGS) entry which is preliminary data.</text>
</comment>
<gene>
    <name evidence="2" type="ORF">ACFQAU_11415</name>
</gene>
<evidence type="ECO:0008006" key="4">
    <source>
        <dbReference type="Google" id="ProtNLM"/>
    </source>
</evidence>
<name>A0ABW1Z0Z0_9RHOB</name>
<dbReference type="RefSeq" id="WP_132444337.1">
    <property type="nucleotide sequence ID" value="NZ_JBHSWA010000001.1"/>
</dbReference>
<keyword evidence="3" id="KW-1185">Reference proteome</keyword>
<protein>
    <recommendedName>
        <fullName evidence="4">Transposase</fullName>
    </recommendedName>
</protein>
<evidence type="ECO:0000313" key="3">
    <source>
        <dbReference type="Proteomes" id="UP001596403"/>
    </source>
</evidence>
<accession>A0ABW1Z0Z0</accession>
<sequence length="146" mass="15772">MAQSKKQRCLAAVTDLIRVVEASGRQLPNDGTALKLGEILAASGVSRTQLHRHPEIKVALMEYATAQGFSYSRQGRVVEEDDGAPVDNSQMVSIARLHGVQRQLAAAERKNAELRAENARLRAQMMRGDEVAELIASGGRIVPGLA</sequence>
<proteinExistence type="predicted"/>
<keyword evidence="1" id="KW-0175">Coiled coil</keyword>
<organism evidence="2 3">
    <name type="scientific">Sulfitobacter profundi</name>
    <dbReference type="NCBI Taxonomy" id="2679961"/>
    <lineage>
        <taxon>Bacteria</taxon>
        <taxon>Pseudomonadati</taxon>
        <taxon>Pseudomonadota</taxon>
        <taxon>Alphaproteobacteria</taxon>
        <taxon>Rhodobacterales</taxon>
        <taxon>Roseobacteraceae</taxon>
        <taxon>Sulfitobacter</taxon>
    </lineage>
</organism>
<evidence type="ECO:0000313" key="2">
    <source>
        <dbReference type="EMBL" id="MFC6642221.1"/>
    </source>
</evidence>
<evidence type="ECO:0000256" key="1">
    <source>
        <dbReference type="SAM" id="Coils"/>
    </source>
</evidence>
<reference evidence="3" key="1">
    <citation type="journal article" date="2019" name="Int. J. Syst. Evol. Microbiol.">
        <title>The Global Catalogue of Microorganisms (GCM) 10K type strain sequencing project: providing services to taxonomists for standard genome sequencing and annotation.</title>
        <authorList>
            <consortium name="The Broad Institute Genomics Platform"/>
            <consortium name="The Broad Institute Genome Sequencing Center for Infectious Disease"/>
            <person name="Wu L."/>
            <person name="Ma J."/>
        </authorList>
    </citation>
    <scope>NUCLEOTIDE SEQUENCE [LARGE SCALE GENOMIC DNA]</scope>
    <source>
        <strain evidence="3">NBRC 111368</strain>
    </source>
</reference>